<dbReference type="AlphaFoldDB" id="A0A016UDM1"/>
<keyword evidence="3" id="KW-1185">Reference proteome</keyword>
<accession>A0A016UDM1</accession>
<name>A0A016UDM1_9BILA</name>
<sequence>MLPKLQLDHRTITVLAEKIDGLRECTIAAGPERGMGREHAQVRGFGRSRRDSAAATLRNLTRNPSIFLTRTVPLLPPRAPVGHCMNNSYS</sequence>
<proteinExistence type="predicted"/>
<dbReference type="Proteomes" id="UP000024635">
    <property type="component" value="Unassembled WGS sequence"/>
</dbReference>
<organism evidence="2 3">
    <name type="scientific">Ancylostoma ceylanicum</name>
    <dbReference type="NCBI Taxonomy" id="53326"/>
    <lineage>
        <taxon>Eukaryota</taxon>
        <taxon>Metazoa</taxon>
        <taxon>Ecdysozoa</taxon>
        <taxon>Nematoda</taxon>
        <taxon>Chromadorea</taxon>
        <taxon>Rhabditida</taxon>
        <taxon>Rhabditina</taxon>
        <taxon>Rhabditomorpha</taxon>
        <taxon>Strongyloidea</taxon>
        <taxon>Ancylostomatidae</taxon>
        <taxon>Ancylostomatinae</taxon>
        <taxon>Ancylostoma</taxon>
    </lineage>
</organism>
<feature type="region of interest" description="Disordered" evidence="1">
    <location>
        <begin position="31"/>
        <end position="50"/>
    </location>
</feature>
<evidence type="ECO:0000256" key="1">
    <source>
        <dbReference type="SAM" id="MobiDB-lite"/>
    </source>
</evidence>
<evidence type="ECO:0000313" key="2">
    <source>
        <dbReference type="EMBL" id="EYC13260.1"/>
    </source>
</evidence>
<evidence type="ECO:0000313" key="3">
    <source>
        <dbReference type="Proteomes" id="UP000024635"/>
    </source>
</evidence>
<reference evidence="3" key="1">
    <citation type="journal article" date="2015" name="Nat. Genet.">
        <title>The genome and transcriptome of the zoonotic hookworm Ancylostoma ceylanicum identify infection-specific gene families.</title>
        <authorList>
            <person name="Schwarz E.M."/>
            <person name="Hu Y."/>
            <person name="Antoshechkin I."/>
            <person name="Miller M.M."/>
            <person name="Sternberg P.W."/>
            <person name="Aroian R.V."/>
        </authorList>
    </citation>
    <scope>NUCLEOTIDE SEQUENCE</scope>
    <source>
        <strain evidence="3">HY135</strain>
    </source>
</reference>
<gene>
    <name evidence="2" type="primary">Acey_s0044.g1068</name>
    <name evidence="2" type="ORF">Y032_0044g1068</name>
</gene>
<protein>
    <submittedName>
        <fullName evidence="2">Uncharacterized protein</fullName>
    </submittedName>
</protein>
<dbReference type="EMBL" id="JARK01001380">
    <property type="protein sequence ID" value="EYC13260.1"/>
    <property type="molecule type" value="Genomic_DNA"/>
</dbReference>
<comment type="caution">
    <text evidence="2">The sequence shown here is derived from an EMBL/GenBank/DDBJ whole genome shotgun (WGS) entry which is preliminary data.</text>
</comment>